<dbReference type="EMBL" id="KZ308748">
    <property type="protein sequence ID" value="KAG8233862.1"/>
    <property type="molecule type" value="Genomic_DNA"/>
</dbReference>
<protein>
    <recommendedName>
        <fullName evidence="1">DNA helicase Pif1-like 2B domain-containing protein</fullName>
    </recommendedName>
</protein>
<dbReference type="InterPro" id="IPR027417">
    <property type="entry name" value="P-loop_NTPase"/>
</dbReference>
<dbReference type="PANTHER" id="PTHR10492:SF57">
    <property type="entry name" value="ATP-DEPENDENT DNA HELICASE"/>
    <property type="match status" value="1"/>
</dbReference>
<reference evidence="2" key="2">
    <citation type="submission" date="2017-10" db="EMBL/GenBank/DDBJ databases">
        <title>Ladona fulva Genome sequencing and assembly.</title>
        <authorList>
            <person name="Murali S."/>
            <person name="Richards S."/>
            <person name="Bandaranaike D."/>
            <person name="Bellair M."/>
            <person name="Blankenburg K."/>
            <person name="Chao H."/>
            <person name="Dinh H."/>
            <person name="Doddapaneni H."/>
            <person name="Dugan-Rocha S."/>
            <person name="Elkadiri S."/>
            <person name="Gnanaolivu R."/>
            <person name="Hernandez B."/>
            <person name="Skinner E."/>
            <person name="Javaid M."/>
            <person name="Lee S."/>
            <person name="Li M."/>
            <person name="Ming W."/>
            <person name="Munidasa M."/>
            <person name="Muniz J."/>
            <person name="Nguyen L."/>
            <person name="Hughes D."/>
            <person name="Osuji N."/>
            <person name="Pu L.-L."/>
            <person name="Puazo M."/>
            <person name="Qu C."/>
            <person name="Quiroz J."/>
            <person name="Raj R."/>
            <person name="Weissenberger G."/>
            <person name="Xin Y."/>
            <person name="Zou X."/>
            <person name="Han Y."/>
            <person name="Worley K."/>
            <person name="Muzny D."/>
            <person name="Gibbs R."/>
        </authorList>
    </citation>
    <scope>NUCLEOTIDE SEQUENCE</scope>
    <source>
        <strain evidence="2">Sampled in the wild</strain>
    </source>
</reference>
<feature type="domain" description="DNA helicase Pif1-like 2B" evidence="1">
    <location>
        <begin position="139"/>
        <end position="172"/>
    </location>
</feature>
<evidence type="ECO:0000313" key="2">
    <source>
        <dbReference type="EMBL" id="KAG8233862.1"/>
    </source>
</evidence>
<name>A0A8K0KG60_LADFU</name>
<dbReference type="SUPFAM" id="SSF52540">
    <property type="entry name" value="P-loop containing nucleoside triphosphate hydrolases"/>
    <property type="match status" value="1"/>
</dbReference>
<dbReference type="OrthoDB" id="272985at2759"/>
<evidence type="ECO:0000313" key="3">
    <source>
        <dbReference type="Proteomes" id="UP000792457"/>
    </source>
</evidence>
<dbReference type="Proteomes" id="UP000792457">
    <property type="component" value="Unassembled WGS sequence"/>
</dbReference>
<proteinExistence type="predicted"/>
<dbReference type="PANTHER" id="PTHR10492">
    <property type="match status" value="1"/>
</dbReference>
<reference evidence="2" key="1">
    <citation type="submission" date="2013-04" db="EMBL/GenBank/DDBJ databases">
        <authorList>
            <person name="Qu J."/>
            <person name="Murali S.C."/>
            <person name="Bandaranaike D."/>
            <person name="Bellair M."/>
            <person name="Blankenburg K."/>
            <person name="Chao H."/>
            <person name="Dinh H."/>
            <person name="Doddapaneni H."/>
            <person name="Downs B."/>
            <person name="Dugan-Rocha S."/>
            <person name="Elkadiri S."/>
            <person name="Gnanaolivu R.D."/>
            <person name="Hernandez B."/>
            <person name="Javaid M."/>
            <person name="Jayaseelan J.C."/>
            <person name="Lee S."/>
            <person name="Li M."/>
            <person name="Ming W."/>
            <person name="Munidasa M."/>
            <person name="Muniz J."/>
            <person name="Nguyen L."/>
            <person name="Ongeri F."/>
            <person name="Osuji N."/>
            <person name="Pu L.-L."/>
            <person name="Puazo M."/>
            <person name="Qu C."/>
            <person name="Quiroz J."/>
            <person name="Raj R."/>
            <person name="Weissenberger G."/>
            <person name="Xin Y."/>
            <person name="Zou X."/>
            <person name="Han Y."/>
            <person name="Richards S."/>
            <person name="Worley K."/>
            <person name="Muzny D."/>
            <person name="Gibbs R."/>
        </authorList>
    </citation>
    <scope>NUCLEOTIDE SEQUENCE</scope>
    <source>
        <strain evidence="2">Sampled in the wild</strain>
    </source>
</reference>
<sequence length="251" mass="29289">MFECLKQSLKQSSLEVASSEESRIKNKMRGQLSDDEEARHFAEKFLGIGEGTHPLDCVTAQIELTNDLSYIVNSPDELIVYRNIVENYTSSNWLFERAIIAVRNEVVDDINLKIKTRFLARKEYINQSIQWLMQMKKSMPGMPSHCLRLKIVSLIILLRNLDSPRLCNGTRMNHDAFEAKIKFSLTFTELPFQFKRLQFPIRSAFSVTINRAQGQKLRFRGINLKNHAFLTVSYMWLAPEWETHRIYISTH</sequence>
<accession>A0A8K0KG60</accession>
<dbReference type="Pfam" id="PF21530">
    <property type="entry name" value="Pif1_2B_dom"/>
    <property type="match status" value="1"/>
</dbReference>
<keyword evidence="3" id="KW-1185">Reference proteome</keyword>
<evidence type="ECO:0000259" key="1">
    <source>
        <dbReference type="Pfam" id="PF21530"/>
    </source>
</evidence>
<comment type="caution">
    <text evidence="2">The sequence shown here is derived from an EMBL/GenBank/DDBJ whole genome shotgun (WGS) entry which is preliminary data.</text>
</comment>
<dbReference type="AlphaFoldDB" id="A0A8K0KG60"/>
<organism evidence="2 3">
    <name type="scientific">Ladona fulva</name>
    <name type="common">Scarce chaser dragonfly</name>
    <name type="synonym">Libellula fulva</name>
    <dbReference type="NCBI Taxonomy" id="123851"/>
    <lineage>
        <taxon>Eukaryota</taxon>
        <taxon>Metazoa</taxon>
        <taxon>Ecdysozoa</taxon>
        <taxon>Arthropoda</taxon>
        <taxon>Hexapoda</taxon>
        <taxon>Insecta</taxon>
        <taxon>Pterygota</taxon>
        <taxon>Palaeoptera</taxon>
        <taxon>Odonata</taxon>
        <taxon>Epiprocta</taxon>
        <taxon>Anisoptera</taxon>
        <taxon>Libelluloidea</taxon>
        <taxon>Libellulidae</taxon>
        <taxon>Ladona</taxon>
    </lineage>
</organism>
<dbReference type="InterPro" id="IPR049163">
    <property type="entry name" value="Pif1-like_2B_dom"/>
</dbReference>
<gene>
    <name evidence="2" type="ORF">J437_LFUL006885</name>
</gene>